<accession>A0A183BPB5</accession>
<dbReference type="AlphaFoldDB" id="A0A183BPB5"/>
<organism evidence="1 2">
    <name type="scientific">Globodera pallida</name>
    <name type="common">Potato cyst nematode worm</name>
    <name type="synonym">Heterodera pallida</name>
    <dbReference type="NCBI Taxonomy" id="36090"/>
    <lineage>
        <taxon>Eukaryota</taxon>
        <taxon>Metazoa</taxon>
        <taxon>Ecdysozoa</taxon>
        <taxon>Nematoda</taxon>
        <taxon>Chromadorea</taxon>
        <taxon>Rhabditida</taxon>
        <taxon>Tylenchina</taxon>
        <taxon>Tylenchomorpha</taxon>
        <taxon>Tylenchoidea</taxon>
        <taxon>Heteroderidae</taxon>
        <taxon>Heteroderinae</taxon>
        <taxon>Globodera</taxon>
    </lineage>
</organism>
<reference evidence="2" key="3">
    <citation type="submission" date="2016-06" db="UniProtKB">
        <authorList>
            <consortium name="WormBaseParasite"/>
        </authorList>
    </citation>
    <scope>IDENTIFICATION</scope>
</reference>
<dbReference type="Proteomes" id="UP000050741">
    <property type="component" value="Unassembled WGS sequence"/>
</dbReference>
<protein>
    <submittedName>
        <fullName evidence="2">Uncharacterized protein</fullName>
    </submittedName>
</protein>
<reference evidence="1" key="1">
    <citation type="submission" date="2013-12" db="EMBL/GenBank/DDBJ databases">
        <authorList>
            <person name="Aslett M."/>
        </authorList>
    </citation>
    <scope>NUCLEOTIDE SEQUENCE [LARGE SCALE GENOMIC DNA]</scope>
    <source>
        <strain evidence="1">Lindley</strain>
    </source>
</reference>
<proteinExistence type="predicted"/>
<evidence type="ECO:0000313" key="2">
    <source>
        <dbReference type="WBParaSite" id="GPLIN_000245100"/>
    </source>
</evidence>
<keyword evidence="1" id="KW-1185">Reference proteome</keyword>
<name>A0A183BPB5_GLOPA</name>
<reference evidence="1" key="2">
    <citation type="submission" date="2014-05" db="EMBL/GenBank/DDBJ databases">
        <title>The genome and life-stage specific transcriptomes of Globodera pallida elucidate key aspects of plant parasitism by a cyst nematode.</title>
        <authorList>
            <person name="Cotton J.A."/>
            <person name="Lilley C.J."/>
            <person name="Jones L.M."/>
            <person name="Kikuchi T."/>
            <person name="Reid A.J."/>
            <person name="Thorpe P."/>
            <person name="Tsai I.J."/>
            <person name="Beasley H."/>
            <person name="Blok V."/>
            <person name="Cock P.J.A."/>
            <person name="Van den Akker S.E."/>
            <person name="Holroyd N."/>
            <person name="Hunt M."/>
            <person name="Mantelin S."/>
            <person name="Naghra H."/>
            <person name="Pain A."/>
            <person name="Palomares-Rius J.E."/>
            <person name="Zarowiecki M."/>
            <person name="Berriman M."/>
            <person name="Jones J.T."/>
            <person name="Urwin P.E."/>
        </authorList>
    </citation>
    <scope>NUCLEOTIDE SEQUENCE [LARGE SCALE GENOMIC DNA]</scope>
    <source>
        <strain evidence="1">Lindley</strain>
    </source>
</reference>
<dbReference type="WBParaSite" id="GPLIN_000245100">
    <property type="protein sequence ID" value="GPLIN_000245100"/>
    <property type="gene ID" value="GPLIN_000245100"/>
</dbReference>
<sequence>MVESQGQKRQDTVFVLSCQHIQELYPWLAIPQDIADQDREDCRYTHQFDMLLEQKLNWTCNEREYLAGIARLADTRIQLECCRMRTRTETGCVHHEYDKPLGSGARTEIEYQAKLINAISIEGNIIRVRFCDLSPRPMDDIIDDLAKTTTRRTTTAPPSTLGWWQTTRFAINSWPATTKVQWPTNYEEIAAHPILNHPKLRKKYHWPSDNVQPNTIGQAPVPIPTQTPPPTLAPPIPSTLQIQHQTIGQHSSSSEDEYEDELLIPEEILHVDEIGTPQRTFRPSPVKVAQTQHNGGVPQQYLQHNNKQELQHNNKQYMQHNKKQELQRNKFMIMVYLKDKQKSFRMILQQLYSKNNTKNSEHKWRVKSPIKLKQYQQYKNNKLNNNKKLLNLLL</sequence>
<evidence type="ECO:0000313" key="1">
    <source>
        <dbReference type="Proteomes" id="UP000050741"/>
    </source>
</evidence>